<keyword evidence="2" id="KW-0346">Stress response</keyword>
<sequence length="118" mass="12411">MAGGGGLDGNWRIVDVDGKPVPKDSGLKITFKDATISGFAGCNTFKGPYMFHGTGAQTVAVGPLRTTRKACAAPVMALETAILRDVGTAHQINRADDGSVVFTNETGKITLRIEQVFD</sequence>
<dbReference type="PANTHER" id="PTHR35535">
    <property type="entry name" value="HEAT SHOCK PROTEIN HSLJ"/>
    <property type="match status" value="1"/>
</dbReference>
<dbReference type="InterPro" id="IPR053147">
    <property type="entry name" value="Hsp_HslJ-like"/>
</dbReference>
<dbReference type="Proteomes" id="UP000186406">
    <property type="component" value="Unassembled WGS sequence"/>
</dbReference>
<accession>A0A1M7ZPX9</accession>
<dbReference type="PANTHER" id="PTHR35535:SF1">
    <property type="entry name" value="HEAT SHOCK PROTEIN HSLJ"/>
    <property type="match status" value="1"/>
</dbReference>
<gene>
    <name evidence="2" type="ORF">SAMN02745172_03626</name>
</gene>
<proteinExistence type="predicted"/>
<keyword evidence="3" id="KW-1185">Reference proteome</keyword>
<reference evidence="2 3" key="1">
    <citation type="submission" date="2016-12" db="EMBL/GenBank/DDBJ databases">
        <authorList>
            <person name="Song W.-J."/>
            <person name="Kurnit D.M."/>
        </authorList>
    </citation>
    <scope>NUCLEOTIDE SEQUENCE [LARGE SCALE GENOMIC DNA]</scope>
    <source>
        <strain evidence="2 3">DSM 19599</strain>
    </source>
</reference>
<feature type="domain" description="DUF306" evidence="1">
    <location>
        <begin position="8"/>
        <end position="113"/>
    </location>
</feature>
<evidence type="ECO:0000313" key="2">
    <source>
        <dbReference type="EMBL" id="SHO66964.1"/>
    </source>
</evidence>
<evidence type="ECO:0000313" key="3">
    <source>
        <dbReference type="Proteomes" id="UP000186406"/>
    </source>
</evidence>
<dbReference type="AlphaFoldDB" id="A0A1M7ZPX9"/>
<evidence type="ECO:0000259" key="1">
    <source>
        <dbReference type="Pfam" id="PF03724"/>
    </source>
</evidence>
<dbReference type="InterPro" id="IPR005184">
    <property type="entry name" value="DUF306_Meta_HslJ"/>
</dbReference>
<organism evidence="2 3">
    <name type="scientific">Pseudoxanthobacter soli DSM 19599</name>
    <dbReference type="NCBI Taxonomy" id="1123029"/>
    <lineage>
        <taxon>Bacteria</taxon>
        <taxon>Pseudomonadati</taxon>
        <taxon>Pseudomonadota</taxon>
        <taxon>Alphaproteobacteria</taxon>
        <taxon>Hyphomicrobiales</taxon>
        <taxon>Segnochrobactraceae</taxon>
        <taxon>Pseudoxanthobacter</taxon>
    </lineage>
</organism>
<dbReference type="Pfam" id="PF03724">
    <property type="entry name" value="META"/>
    <property type="match status" value="1"/>
</dbReference>
<name>A0A1M7ZPX9_9HYPH</name>
<protein>
    <submittedName>
        <fullName evidence="2">Heat shock protein HslJ</fullName>
    </submittedName>
</protein>
<dbReference type="STRING" id="1123029.SAMN02745172_03626"/>
<dbReference type="InterPro" id="IPR038670">
    <property type="entry name" value="HslJ-like_sf"/>
</dbReference>
<dbReference type="Gene3D" id="2.40.128.270">
    <property type="match status" value="1"/>
</dbReference>
<dbReference type="EMBL" id="FRXO01000009">
    <property type="protein sequence ID" value="SHO66964.1"/>
    <property type="molecule type" value="Genomic_DNA"/>
</dbReference>